<dbReference type="PANTHER" id="PTHR42711">
    <property type="entry name" value="ABC TRANSPORTER ATP-BINDING PROTEIN"/>
    <property type="match status" value="1"/>
</dbReference>
<dbReference type="SUPFAM" id="SSF52540">
    <property type="entry name" value="P-loop containing nucleoside triphosphate hydrolases"/>
    <property type="match status" value="1"/>
</dbReference>
<comment type="similarity">
    <text evidence="1">Belongs to the ABC transporter superfamily.</text>
</comment>
<evidence type="ECO:0000313" key="7">
    <source>
        <dbReference type="Proteomes" id="UP001164187"/>
    </source>
</evidence>
<organism evidence="6 7">
    <name type="scientific">Peptostreptococcus equinus</name>
    <dbReference type="NCBI Taxonomy" id="3003601"/>
    <lineage>
        <taxon>Bacteria</taxon>
        <taxon>Bacillati</taxon>
        <taxon>Bacillota</taxon>
        <taxon>Clostridia</taxon>
        <taxon>Peptostreptococcales</taxon>
        <taxon>Peptostreptococcaceae</taxon>
        <taxon>Peptostreptococcus</taxon>
    </lineage>
</organism>
<dbReference type="InterPro" id="IPR027417">
    <property type="entry name" value="P-loop_NTPase"/>
</dbReference>
<name>A0ABY7JTN3_9FIRM</name>
<keyword evidence="4 6" id="KW-0067">ATP-binding</keyword>
<keyword evidence="3" id="KW-0547">Nucleotide-binding</keyword>
<accession>A0ABY7JTN3</accession>
<evidence type="ECO:0000256" key="2">
    <source>
        <dbReference type="ARBA" id="ARBA00022448"/>
    </source>
</evidence>
<dbReference type="PROSITE" id="PS50893">
    <property type="entry name" value="ABC_TRANSPORTER_2"/>
    <property type="match status" value="1"/>
</dbReference>
<dbReference type="InterPro" id="IPR003439">
    <property type="entry name" value="ABC_transporter-like_ATP-bd"/>
</dbReference>
<dbReference type="GO" id="GO:0005524">
    <property type="term" value="F:ATP binding"/>
    <property type="evidence" value="ECO:0007669"/>
    <property type="project" value="UniProtKB-KW"/>
</dbReference>
<keyword evidence="7" id="KW-1185">Reference proteome</keyword>
<sequence>MSAFNLVKTFYKYEAVKNTSNQKFKIKNKTIKKEFNAVDGISFKVNKGEILGILGPNGAGKTTLLRMLGGILTPTNGNIEINGIKSNNNINEFKSQIGYLSGNTKLYGKLTPRELLRIFGKLYTMNEVELEKSIENICKLLDMDTFIDQRIANLSTGQTQRVSIARCLIHSPQIYIFDEPTLGLDVISSRDIISFMKKEKDNGKTVLYSTHYLEEAETLCDRIIFIHNGKIIAQGSPKELKDNTYTDNLRDAFIKIADIGGDVFEL</sequence>
<feature type="domain" description="ABC transporter" evidence="5">
    <location>
        <begin position="16"/>
        <end position="253"/>
    </location>
</feature>
<evidence type="ECO:0000259" key="5">
    <source>
        <dbReference type="PROSITE" id="PS50893"/>
    </source>
</evidence>
<evidence type="ECO:0000256" key="3">
    <source>
        <dbReference type="ARBA" id="ARBA00022741"/>
    </source>
</evidence>
<protein>
    <submittedName>
        <fullName evidence="6">ABC transporter ATP-binding protein</fullName>
    </submittedName>
</protein>
<evidence type="ECO:0000256" key="4">
    <source>
        <dbReference type="ARBA" id="ARBA00022840"/>
    </source>
</evidence>
<dbReference type="InterPro" id="IPR003593">
    <property type="entry name" value="AAA+_ATPase"/>
</dbReference>
<dbReference type="EMBL" id="CP114052">
    <property type="protein sequence ID" value="WAW15856.1"/>
    <property type="molecule type" value="Genomic_DNA"/>
</dbReference>
<evidence type="ECO:0000256" key="1">
    <source>
        <dbReference type="ARBA" id="ARBA00005417"/>
    </source>
</evidence>
<gene>
    <name evidence="6" type="ORF">O0R46_05110</name>
</gene>
<dbReference type="Proteomes" id="UP001164187">
    <property type="component" value="Chromosome"/>
</dbReference>
<keyword evidence="2" id="KW-0813">Transport</keyword>
<dbReference type="Pfam" id="PF00005">
    <property type="entry name" value="ABC_tran"/>
    <property type="match status" value="1"/>
</dbReference>
<proteinExistence type="inferred from homology"/>
<reference evidence="6" key="1">
    <citation type="submission" date="2022-12" db="EMBL/GenBank/DDBJ databases">
        <title>Peptostreptococcus.</title>
        <authorList>
            <person name="Lee S.H."/>
        </authorList>
    </citation>
    <scope>NUCLEOTIDE SEQUENCE</scope>
    <source>
        <strain evidence="6">CBA3647</strain>
    </source>
</reference>
<dbReference type="Gene3D" id="3.40.50.300">
    <property type="entry name" value="P-loop containing nucleotide triphosphate hydrolases"/>
    <property type="match status" value="1"/>
</dbReference>
<dbReference type="PANTHER" id="PTHR42711:SF5">
    <property type="entry name" value="ABC TRANSPORTER ATP-BINDING PROTEIN NATA"/>
    <property type="match status" value="1"/>
</dbReference>
<evidence type="ECO:0000313" key="6">
    <source>
        <dbReference type="EMBL" id="WAW15856.1"/>
    </source>
</evidence>
<dbReference type="SMART" id="SM00382">
    <property type="entry name" value="AAA"/>
    <property type="match status" value="1"/>
</dbReference>
<dbReference type="InterPro" id="IPR050763">
    <property type="entry name" value="ABC_transporter_ATP-binding"/>
</dbReference>